<keyword evidence="2" id="KW-0378">Hydrolase</keyword>
<accession>A0ABV5ZP16</accession>
<dbReference type="CDD" id="cd16034">
    <property type="entry name" value="sulfatase_like"/>
    <property type="match status" value="1"/>
</dbReference>
<proteinExistence type="inferred from homology"/>
<comment type="caution">
    <text evidence="4">The sequence shown here is derived from an EMBL/GenBank/DDBJ whole genome shotgun (WGS) entry which is preliminary data.</text>
</comment>
<reference evidence="4 5" key="1">
    <citation type="submission" date="2024-09" db="EMBL/GenBank/DDBJ databases">
        <authorList>
            <person name="Sun Q."/>
            <person name="Mori K."/>
        </authorList>
    </citation>
    <scope>NUCLEOTIDE SEQUENCE [LARGE SCALE GENOMIC DNA]</scope>
    <source>
        <strain evidence="4 5">ATCC 51272</strain>
    </source>
</reference>
<gene>
    <name evidence="4" type="ORF">ACFFK8_11555</name>
</gene>
<evidence type="ECO:0000256" key="2">
    <source>
        <dbReference type="ARBA" id="ARBA00022801"/>
    </source>
</evidence>
<name>A0ABV5ZP16_9BACT</name>
<sequence length="521" mass="59334">MDKLYALLISPLAVCPQTVGAQDASDVVADRPNVIYVFPDQFRNAALGFWNEPGYREQVNFRGDPTVTPNINRFARESRVMRSVMSNFPLSSPHRGSLLTGMYPNKSGVPENCNSSRPFSYIREGATTVSDVFAAAGYDCGYIGKLHADVPQRNDPDRPGHYVEDGVLVWDAFTPVQRRHHFNFWYSYGTFDEHKNPHYWDTEGRKHEPHEWSPMHEAKVAAAYIRNKHGVRDPHKPFFLMVGMNPPHSPYRSSEDCMPEDYALYADKPLDSLLVRPNVNRALAKAPSVRYYFASVTGVDRAFGQILQAVKEQGIERNTIVVFASDHGETMCSQNTDDPKNSPYTESMNIPFIVRWPGHVPVGIDSVLMSTPDIMPTLLSMAGLKHCIPSLWQGRDYATLFLDPSSKVPRPDAALYFQNLDGEKDAQGIVKDYFPAARGIKTARYTLALYIDRRGRLKRTLFFDDQADPYQMHNLNPRMYQKPYRQLVGKMMSMLRDIDDPWSHMQLKGIDLGREKQEDNQ</sequence>
<evidence type="ECO:0000313" key="5">
    <source>
        <dbReference type="Proteomes" id="UP001589688"/>
    </source>
</evidence>
<evidence type="ECO:0000256" key="1">
    <source>
        <dbReference type="ARBA" id="ARBA00008779"/>
    </source>
</evidence>
<dbReference type="InterPro" id="IPR050738">
    <property type="entry name" value="Sulfatase"/>
</dbReference>
<dbReference type="SUPFAM" id="SSF53649">
    <property type="entry name" value="Alkaline phosphatase-like"/>
    <property type="match status" value="1"/>
</dbReference>
<dbReference type="Gene3D" id="3.30.1120.10">
    <property type="match status" value="1"/>
</dbReference>
<comment type="similarity">
    <text evidence="1">Belongs to the sulfatase family.</text>
</comment>
<dbReference type="Pfam" id="PF00884">
    <property type="entry name" value="Sulfatase"/>
    <property type="match status" value="1"/>
</dbReference>
<dbReference type="InterPro" id="IPR017850">
    <property type="entry name" value="Alkaline_phosphatase_core_sf"/>
</dbReference>
<feature type="domain" description="Sulfatase N-terminal" evidence="3">
    <location>
        <begin position="32"/>
        <end position="383"/>
    </location>
</feature>
<dbReference type="PANTHER" id="PTHR42693:SF53">
    <property type="entry name" value="ENDO-4-O-SULFATASE"/>
    <property type="match status" value="1"/>
</dbReference>
<dbReference type="PANTHER" id="PTHR42693">
    <property type="entry name" value="ARYLSULFATASE FAMILY MEMBER"/>
    <property type="match status" value="1"/>
</dbReference>
<dbReference type="EMBL" id="JBHLZF010000002">
    <property type="protein sequence ID" value="MFB9898413.1"/>
    <property type="molecule type" value="Genomic_DNA"/>
</dbReference>
<dbReference type="InterPro" id="IPR000917">
    <property type="entry name" value="Sulfatase_N"/>
</dbReference>
<organism evidence="4 5">
    <name type="scientific">Hallella seregens ATCC 51272</name>
    <dbReference type="NCBI Taxonomy" id="1336250"/>
    <lineage>
        <taxon>Bacteria</taxon>
        <taxon>Pseudomonadati</taxon>
        <taxon>Bacteroidota</taxon>
        <taxon>Bacteroidia</taxon>
        <taxon>Bacteroidales</taxon>
        <taxon>Prevotellaceae</taxon>
        <taxon>Hallella</taxon>
    </lineage>
</organism>
<dbReference type="RefSeq" id="WP_027953119.1">
    <property type="nucleotide sequence ID" value="NZ_JBHLZF010000002.1"/>
</dbReference>
<keyword evidence="5" id="KW-1185">Reference proteome</keyword>
<evidence type="ECO:0000313" key="4">
    <source>
        <dbReference type="EMBL" id="MFB9898413.1"/>
    </source>
</evidence>
<dbReference type="Proteomes" id="UP001589688">
    <property type="component" value="Unassembled WGS sequence"/>
</dbReference>
<protein>
    <submittedName>
        <fullName evidence="4">Sulfatase</fullName>
    </submittedName>
</protein>
<dbReference type="Gene3D" id="3.40.720.10">
    <property type="entry name" value="Alkaline Phosphatase, subunit A"/>
    <property type="match status" value="1"/>
</dbReference>
<evidence type="ECO:0000259" key="3">
    <source>
        <dbReference type="Pfam" id="PF00884"/>
    </source>
</evidence>